<feature type="compositionally biased region" description="Polar residues" evidence="1">
    <location>
        <begin position="29"/>
        <end position="41"/>
    </location>
</feature>
<evidence type="ECO:0000313" key="2">
    <source>
        <dbReference type="EMBL" id="KAJ7310803.1"/>
    </source>
</evidence>
<accession>A0AAD7ECM9</accession>
<comment type="caution">
    <text evidence="2">The sequence shown here is derived from an EMBL/GenBank/DDBJ whole genome shotgun (WGS) entry which is preliminary data.</text>
</comment>
<dbReference type="AlphaFoldDB" id="A0AAD7ECM9"/>
<protein>
    <submittedName>
        <fullName evidence="2">Uncharacterized protein</fullName>
    </submittedName>
</protein>
<proteinExistence type="predicted"/>
<evidence type="ECO:0000313" key="3">
    <source>
        <dbReference type="Proteomes" id="UP001218218"/>
    </source>
</evidence>
<dbReference type="Proteomes" id="UP001218218">
    <property type="component" value="Unassembled WGS sequence"/>
</dbReference>
<reference evidence="2" key="1">
    <citation type="submission" date="2023-03" db="EMBL/GenBank/DDBJ databases">
        <title>Massive genome expansion in bonnet fungi (Mycena s.s.) driven by repeated elements and novel gene families across ecological guilds.</title>
        <authorList>
            <consortium name="Lawrence Berkeley National Laboratory"/>
            <person name="Harder C.B."/>
            <person name="Miyauchi S."/>
            <person name="Viragh M."/>
            <person name="Kuo A."/>
            <person name="Thoen E."/>
            <person name="Andreopoulos B."/>
            <person name="Lu D."/>
            <person name="Skrede I."/>
            <person name="Drula E."/>
            <person name="Henrissat B."/>
            <person name="Morin E."/>
            <person name="Kohler A."/>
            <person name="Barry K."/>
            <person name="LaButti K."/>
            <person name="Morin E."/>
            <person name="Salamov A."/>
            <person name="Lipzen A."/>
            <person name="Mereny Z."/>
            <person name="Hegedus B."/>
            <person name="Baldrian P."/>
            <person name="Stursova M."/>
            <person name="Weitz H."/>
            <person name="Taylor A."/>
            <person name="Grigoriev I.V."/>
            <person name="Nagy L.G."/>
            <person name="Martin F."/>
            <person name="Kauserud H."/>
        </authorList>
    </citation>
    <scope>NUCLEOTIDE SEQUENCE</scope>
    <source>
        <strain evidence="2">CBHHK002</strain>
    </source>
</reference>
<name>A0AAD7ECM9_9AGAR</name>
<sequence length="236" mass="25926">MYCTGFHPVFSTPRDNVGASACSAHQRRSSSPTPHYPQNFQPSRPRSRSPLPAANAKRARLDDLNGFVAFGPVNDSAEPPQKLWELYLRTAIPGFRLEAPYAAYQDPNYPSHLRVTVKSRAAARALVDAWGKQTVAGCLAVGFLRLNMLNCLAVDIPRKVNTLWFFACILQREDLRQASRVLVDTGDLHLGGENSNQVPQGFNWWSGLLEGRPVHSCSASSSDHPPGMDVCSVGIL</sequence>
<dbReference type="EMBL" id="JARIHO010000077">
    <property type="protein sequence ID" value="KAJ7310803.1"/>
    <property type="molecule type" value="Genomic_DNA"/>
</dbReference>
<evidence type="ECO:0000256" key="1">
    <source>
        <dbReference type="SAM" id="MobiDB-lite"/>
    </source>
</evidence>
<keyword evidence="3" id="KW-1185">Reference proteome</keyword>
<gene>
    <name evidence="2" type="ORF">DFH08DRAFT_822901</name>
</gene>
<organism evidence="2 3">
    <name type="scientific">Mycena albidolilacea</name>
    <dbReference type="NCBI Taxonomy" id="1033008"/>
    <lineage>
        <taxon>Eukaryota</taxon>
        <taxon>Fungi</taxon>
        <taxon>Dikarya</taxon>
        <taxon>Basidiomycota</taxon>
        <taxon>Agaricomycotina</taxon>
        <taxon>Agaricomycetes</taxon>
        <taxon>Agaricomycetidae</taxon>
        <taxon>Agaricales</taxon>
        <taxon>Marasmiineae</taxon>
        <taxon>Mycenaceae</taxon>
        <taxon>Mycena</taxon>
    </lineage>
</organism>
<feature type="region of interest" description="Disordered" evidence="1">
    <location>
        <begin position="23"/>
        <end position="55"/>
    </location>
</feature>